<dbReference type="GO" id="GO:0000967">
    <property type="term" value="P:rRNA 5'-end processing"/>
    <property type="evidence" value="ECO:0007669"/>
    <property type="project" value="UniProtKB-UniRule"/>
</dbReference>
<dbReference type="EC" id="3.1.-.-" evidence="5"/>
<evidence type="ECO:0000256" key="4">
    <source>
        <dbReference type="ARBA" id="ARBA00022801"/>
    </source>
</evidence>
<gene>
    <name evidence="7" type="ORF">COT94_01440</name>
</gene>
<evidence type="ECO:0000256" key="1">
    <source>
        <dbReference type="ARBA" id="ARBA00022490"/>
    </source>
</evidence>
<dbReference type="InterPro" id="IPR037027">
    <property type="entry name" value="YqgF/RNaseH-like_dom_sf"/>
</dbReference>
<dbReference type="NCBIfam" id="TIGR00250">
    <property type="entry name" value="RNAse_H_YqgF"/>
    <property type="match status" value="1"/>
</dbReference>
<dbReference type="InterPro" id="IPR006641">
    <property type="entry name" value="YqgF/RNaseH-like_dom"/>
</dbReference>
<name>A0A2M6WTU9_9BACT</name>
<keyword evidence="4 5" id="KW-0378">Hydrolase</keyword>
<organism evidence="7 8">
    <name type="scientific">Candidatus Falkowbacteria bacterium CG10_big_fil_rev_8_21_14_0_10_37_14</name>
    <dbReference type="NCBI Taxonomy" id="1974561"/>
    <lineage>
        <taxon>Bacteria</taxon>
        <taxon>Candidatus Falkowiibacteriota</taxon>
    </lineage>
</organism>
<evidence type="ECO:0000259" key="6">
    <source>
        <dbReference type="SMART" id="SM00732"/>
    </source>
</evidence>
<dbReference type="Gene3D" id="3.30.420.140">
    <property type="entry name" value="YqgF/RNase H-like domain"/>
    <property type="match status" value="1"/>
</dbReference>
<dbReference type="Proteomes" id="UP000228533">
    <property type="component" value="Unassembled WGS sequence"/>
</dbReference>
<proteinExistence type="inferred from homology"/>
<dbReference type="InterPro" id="IPR005227">
    <property type="entry name" value="YqgF"/>
</dbReference>
<dbReference type="CDD" id="cd16964">
    <property type="entry name" value="YqgF"/>
    <property type="match status" value="1"/>
</dbReference>
<dbReference type="PANTHER" id="PTHR33317:SF4">
    <property type="entry name" value="POLYNUCLEOTIDYL TRANSFERASE, RIBONUCLEASE H-LIKE SUPERFAMILY PROTEIN"/>
    <property type="match status" value="1"/>
</dbReference>
<protein>
    <recommendedName>
        <fullName evidence="5">Putative pre-16S rRNA nuclease</fullName>
        <ecNumber evidence="5">3.1.-.-</ecNumber>
    </recommendedName>
</protein>
<evidence type="ECO:0000256" key="2">
    <source>
        <dbReference type="ARBA" id="ARBA00022517"/>
    </source>
</evidence>
<evidence type="ECO:0000256" key="5">
    <source>
        <dbReference type="HAMAP-Rule" id="MF_00651"/>
    </source>
</evidence>
<dbReference type="Pfam" id="PF03652">
    <property type="entry name" value="RuvX"/>
    <property type="match status" value="1"/>
</dbReference>
<evidence type="ECO:0000256" key="3">
    <source>
        <dbReference type="ARBA" id="ARBA00022722"/>
    </source>
</evidence>
<reference evidence="8" key="1">
    <citation type="submission" date="2017-09" db="EMBL/GenBank/DDBJ databases">
        <title>Depth-based differentiation of microbial function through sediment-hosted aquifers and enrichment of novel symbionts in the deep terrestrial subsurface.</title>
        <authorList>
            <person name="Probst A.J."/>
            <person name="Ladd B."/>
            <person name="Jarett J.K."/>
            <person name="Geller-Mcgrath D.E."/>
            <person name="Sieber C.M.K."/>
            <person name="Emerson J.B."/>
            <person name="Anantharaman K."/>
            <person name="Thomas B.C."/>
            <person name="Malmstrom R."/>
            <person name="Stieglmeier M."/>
            <person name="Klingl A."/>
            <person name="Woyke T."/>
            <person name="Ryan C.M."/>
            <person name="Banfield J.F."/>
        </authorList>
    </citation>
    <scope>NUCLEOTIDE SEQUENCE [LARGE SCALE GENOMIC DNA]</scope>
</reference>
<dbReference type="EMBL" id="PFAM01000009">
    <property type="protein sequence ID" value="PIT96225.1"/>
    <property type="molecule type" value="Genomic_DNA"/>
</dbReference>
<dbReference type="InterPro" id="IPR012337">
    <property type="entry name" value="RNaseH-like_sf"/>
</dbReference>
<keyword evidence="3 5" id="KW-0540">Nuclease</keyword>
<comment type="function">
    <text evidence="5">Could be a nuclease involved in processing of the 5'-end of pre-16S rRNA.</text>
</comment>
<comment type="caution">
    <text evidence="7">The sequence shown here is derived from an EMBL/GenBank/DDBJ whole genome shotgun (WGS) entry which is preliminary data.</text>
</comment>
<comment type="similarity">
    <text evidence="5">Belongs to the YqgF HJR family.</text>
</comment>
<dbReference type="AlphaFoldDB" id="A0A2M6WTU9"/>
<feature type="domain" description="YqgF/RNase H-like" evidence="6">
    <location>
        <begin position="8"/>
        <end position="102"/>
    </location>
</feature>
<dbReference type="SUPFAM" id="SSF53098">
    <property type="entry name" value="Ribonuclease H-like"/>
    <property type="match status" value="1"/>
</dbReference>
<evidence type="ECO:0000313" key="7">
    <source>
        <dbReference type="EMBL" id="PIT96225.1"/>
    </source>
</evidence>
<dbReference type="GO" id="GO:0004518">
    <property type="term" value="F:nuclease activity"/>
    <property type="evidence" value="ECO:0007669"/>
    <property type="project" value="UniProtKB-KW"/>
</dbReference>
<dbReference type="HAMAP" id="MF_00651">
    <property type="entry name" value="Nuclease_YqgF"/>
    <property type="match status" value="1"/>
</dbReference>
<comment type="subcellular location">
    <subcellularLocation>
        <location evidence="5">Cytoplasm</location>
    </subcellularLocation>
</comment>
<keyword evidence="1 5" id="KW-0963">Cytoplasm</keyword>
<dbReference type="PANTHER" id="PTHR33317">
    <property type="entry name" value="POLYNUCLEOTIDYL TRANSFERASE, RIBONUCLEASE H-LIKE SUPERFAMILY PROTEIN"/>
    <property type="match status" value="1"/>
</dbReference>
<dbReference type="GO" id="GO:0005737">
    <property type="term" value="C:cytoplasm"/>
    <property type="evidence" value="ECO:0007669"/>
    <property type="project" value="UniProtKB-SubCell"/>
</dbReference>
<accession>A0A2M6WTU9</accession>
<dbReference type="SMART" id="SM00732">
    <property type="entry name" value="YqgFc"/>
    <property type="match status" value="1"/>
</dbReference>
<evidence type="ECO:0000313" key="8">
    <source>
        <dbReference type="Proteomes" id="UP000228533"/>
    </source>
</evidence>
<keyword evidence="2 5" id="KW-0690">Ribosome biogenesis</keyword>
<dbReference type="GO" id="GO:0016788">
    <property type="term" value="F:hydrolase activity, acting on ester bonds"/>
    <property type="evidence" value="ECO:0007669"/>
    <property type="project" value="UniProtKB-UniRule"/>
</dbReference>
<sequence length="131" mass="14285">MFNNSEPVFYLGVDWGTAKIGLATADSVNKMATPLTVVKTLEEVIAIIKREDISVLVVGKPVHMGGGQLTFTKGFAEFVTKLSLKSGLDIHYIDERLTSKQAQGLEGDKKNKAKEDAIAAMLILQTFLDRS</sequence>